<dbReference type="Proteomes" id="UP000593561">
    <property type="component" value="Unassembled WGS sequence"/>
</dbReference>
<keyword evidence="2" id="KW-1185">Reference proteome</keyword>
<name>A0A7J8R8M2_GOSDV</name>
<dbReference type="EMBL" id="JABFAC010000004">
    <property type="protein sequence ID" value="MBA0609973.1"/>
    <property type="molecule type" value="Genomic_DNA"/>
</dbReference>
<comment type="caution">
    <text evidence="1">The sequence shown here is derived from an EMBL/GenBank/DDBJ whole genome shotgun (WGS) entry which is preliminary data.</text>
</comment>
<evidence type="ECO:0000313" key="2">
    <source>
        <dbReference type="Proteomes" id="UP000593561"/>
    </source>
</evidence>
<dbReference type="AlphaFoldDB" id="A0A7J8R8M2"/>
<protein>
    <submittedName>
        <fullName evidence="1">Uncharacterized protein</fullName>
    </submittedName>
</protein>
<evidence type="ECO:0000313" key="1">
    <source>
        <dbReference type="EMBL" id="MBA0609973.1"/>
    </source>
</evidence>
<accession>A0A7J8R8M2</accession>
<sequence length="75" mass="8419">MRIAIQNVKLQKVGKEYARSCRQMKSQHANACMNATVTKIRLRKIKNVMGELGYAVSNAMKTVVKEIVQLNTQGP</sequence>
<organism evidence="1 2">
    <name type="scientific">Gossypium davidsonii</name>
    <name type="common">Davidson's cotton</name>
    <name type="synonym">Gossypium klotzschianum subsp. davidsonii</name>
    <dbReference type="NCBI Taxonomy" id="34287"/>
    <lineage>
        <taxon>Eukaryota</taxon>
        <taxon>Viridiplantae</taxon>
        <taxon>Streptophyta</taxon>
        <taxon>Embryophyta</taxon>
        <taxon>Tracheophyta</taxon>
        <taxon>Spermatophyta</taxon>
        <taxon>Magnoliopsida</taxon>
        <taxon>eudicotyledons</taxon>
        <taxon>Gunneridae</taxon>
        <taxon>Pentapetalae</taxon>
        <taxon>rosids</taxon>
        <taxon>malvids</taxon>
        <taxon>Malvales</taxon>
        <taxon>Malvaceae</taxon>
        <taxon>Malvoideae</taxon>
        <taxon>Gossypium</taxon>
    </lineage>
</organism>
<reference evidence="1 2" key="1">
    <citation type="journal article" date="2019" name="Genome Biol. Evol.">
        <title>Insights into the evolution of the New World diploid cottons (Gossypium, subgenus Houzingenia) based on genome sequencing.</title>
        <authorList>
            <person name="Grover C.E."/>
            <person name="Arick M.A. 2nd"/>
            <person name="Thrash A."/>
            <person name="Conover J.L."/>
            <person name="Sanders W.S."/>
            <person name="Peterson D.G."/>
            <person name="Frelichowski J.E."/>
            <person name="Scheffler J.A."/>
            <person name="Scheffler B.E."/>
            <person name="Wendel J.F."/>
        </authorList>
    </citation>
    <scope>NUCLEOTIDE SEQUENCE [LARGE SCALE GENOMIC DNA]</scope>
    <source>
        <strain evidence="1">27</strain>
        <tissue evidence="1">Leaf</tissue>
    </source>
</reference>
<gene>
    <name evidence="1" type="ORF">Godav_010876</name>
</gene>
<proteinExistence type="predicted"/>